<dbReference type="EMBL" id="JAVRHX010000005">
    <property type="protein sequence ID" value="MDT0596153.1"/>
    <property type="molecule type" value="Genomic_DNA"/>
</dbReference>
<feature type="chain" id="PRO_5047415334" evidence="1">
    <location>
        <begin position="29"/>
        <end position="170"/>
    </location>
</feature>
<proteinExistence type="predicted"/>
<protein>
    <submittedName>
        <fullName evidence="2">DUF4920 domain-containing protein</fullName>
    </submittedName>
</protein>
<evidence type="ECO:0000313" key="2">
    <source>
        <dbReference type="EMBL" id="MDT0596153.1"/>
    </source>
</evidence>
<reference evidence="2 3" key="1">
    <citation type="submission" date="2023-09" db="EMBL/GenBank/DDBJ databases">
        <authorList>
            <person name="Rey-Velasco X."/>
        </authorList>
    </citation>
    <scope>NUCLEOTIDE SEQUENCE [LARGE SCALE GENOMIC DNA]</scope>
    <source>
        <strain evidence="2 3">P117</strain>
    </source>
</reference>
<dbReference type="Proteomes" id="UP001253545">
    <property type="component" value="Unassembled WGS sequence"/>
</dbReference>
<sequence>MIQNNKVNYSLHILCVSLLLMLSAKLFAQDEVIRLSEPVEKTLTTETFGEPFNNELDNIEFTSLISEPAKYVGKTIQTETEISKVCQKKGCFFIAQHDQSIMRVSFKDYGFFIPTDSYNKRVQLNGNVIEKQRSEEQATHFKQDLGKGTDAIKSGLVYEFVAESVRIKAD</sequence>
<accession>A0ABU2ZVU4</accession>
<keyword evidence="3" id="KW-1185">Reference proteome</keyword>
<organism evidence="2 3">
    <name type="scientific">Glaciecola petra</name>
    <dbReference type="NCBI Taxonomy" id="3075602"/>
    <lineage>
        <taxon>Bacteria</taxon>
        <taxon>Pseudomonadati</taxon>
        <taxon>Pseudomonadota</taxon>
        <taxon>Gammaproteobacteria</taxon>
        <taxon>Alteromonadales</taxon>
        <taxon>Alteromonadaceae</taxon>
        <taxon>Glaciecola</taxon>
    </lineage>
</organism>
<name>A0ABU2ZVU4_9ALTE</name>
<feature type="signal peptide" evidence="1">
    <location>
        <begin position="1"/>
        <end position="28"/>
    </location>
</feature>
<dbReference type="InterPro" id="IPR032577">
    <property type="entry name" value="DUF4920"/>
</dbReference>
<gene>
    <name evidence="2" type="ORF">RM552_14965</name>
</gene>
<evidence type="ECO:0000313" key="3">
    <source>
        <dbReference type="Proteomes" id="UP001253545"/>
    </source>
</evidence>
<keyword evidence="1" id="KW-0732">Signal</keyword>
<comment type="caution">
    <text evidence="2">The sequence shown here is derived from an EMBL/GenBank/DDBJ whole genome shotgun (WGS) entry which is preliminary data.</text>
</comment>
<evidence type="ECO:0000256" key="1">
    <source>
        <dbReference type="SAM" id="SignalP"/>
    </source>
</evidence>
<dbReference type="Pfam" id="PF16267">
    <property type="entry name" value="DUF4920"/>
    <property type="match status" value="1"/>
</dbReference>
<dbReference type="RefSeq" id="WP_311369677.1">
    <property type="nucleotide sequence ID" value="NZ_JAVRHX010000005.1"/>
</dbReference>